<evidence type="ECO:0008006" key="5">
    <source>
        <dbReference type="Google" id="ProtNLM"/>
    </source>
</evidence>
<reference evidence="3 4" key="1">
    <citation type="journal article" date="2011" name="PLoS Genet.">
        <title>Genome sequencing and comparative transcriptomics of the model entomopathogenic fungi Metarhizium anisopliae and M. acridum.</title>
        <authorList>
            <person name="Gao Q."/>
            <person name="Jin K."/>
            <person name="Ying S.H."/>
            <person name="Zhang Y."/>
            <person name="Xiao G."/>
            <person name="Shang Y."/>
            <person name="Duan Z."/>
            <person name="Hu X."/>
            <person name="Xie X.Q."/>
            <person name="Zhou G."/>
            <person name="Peng G."/>
            <person name="Luo Z."/>
            <person name="Huang W."/>
            <person name="Wang B."/>
            <person name="Fang W."/>
            <person name="Wang S."/>
            <person name="Zhong Y."/>
            <person name="Ma L.J."/>
            <person name="St Leger R.J."/>
            <person name="Zhao G.P."/>
            <person name="Pei Y."/>
            <person name="Feng M.G."/>
            <person name="Xia Y."/>
            <person name="Wang C."/>
        </authorList>
    </citation>
    <scope>NUCLEOTIDE SEQUENCE [LARGE SCALE GENOMIC DNA]</scope>
    <source>
        <strain evidence="3 4">CQMa 102</strain>
    </source>
</reference>
<feature type="signal peptide" evidence="2">
    <location>
        <begin position="1"/>
        <end position="18"/>
    </location>
</feature>
<keyword evidence="4" id="KW-1185">Reference proteome</keyword>
<feature type="region of interest" description="Disordered" evidence="1">
    <location>
        <begin position="21"/>
        <end position="41"/>
    </location>
</feature>
<dbReference type="GeneID" id="19246542"/>
<dbReference type="SUPFAM" id="SSF50685">
    <property type="entry name" value="Barwin-like endoglucanases"/>
    <property type="match status" value="1"/>
</dbReference>
<evidence type="ECO:0000313" key="3">
    <source>
        <dbReference type="EMBL" id="EFY91641.1"/>
    </source>
</evidence>
<gene>
    <name evidence="3" type="ORF">MAC_02231</name>
</gene>
<dbReference type="Proteomes" id="UP000002499">
    <property type="component" value="Unassembled WGS sequence"/>
</dbReference>
<dbReference type="AlphaFoldDB" id="E9DX83"/>
<evidence type="ECO:0000313" key="4">
    <source>
        <dbReference type="Proteomes" id="UP000002499"/>
    </source>
</evidence>
<dbReference type="InParanoid" id="E9DX83"/>
<dbReference type="InterPro" id="IPR036908">
    <property type="entry name" value="RlpA-like_sf"/>
</dbReference>
<accession>E9DX83</accession>
<dbReference type="OrthoDB" id="623670at2759"/>
<dbReference type="EMBL" id="GL698480">
    <property type="protein sequence ID" value="EFY91641.1"/>
    <property type="molecule type" value="Genomic_DNA"/>
</dbReference>
<dbReference type="eggNOG" id="ENOG502R7QR">
    <property type="taxonomic scope" value="Eukaryota"/>
</dbReference>
<keyword evidence="2" id="KW-0732">Signal</keyword>
<feature type="chain" id="PRO_5003238282" description="Ecp2 effector protein domain-containing protein" evidence="2">
    <location>
        <begin position="19"/>
        <end position="159"/>
    </location>
</feature>
<proteinExistence type="predicted"/>
<dbReference type="CDD" id="cd22191">
    <property type="entry name" value="DPBB_RlpA_EXP_N-like"/>
    <property type="match status" value="1"/>
</dbReference>
<evidence type="ECO:0000256" key="2">
    <source>
        <dbReference type="SAM" id="SignalP"/>
    </source>
</evidence>
<protein>
    <recommendedName>
        <fullName evidence="5">Ecp2 effector protein domain-containing protein</fullName>
    </recommendedName>
</protein>
<sequence length="159" mass="16720">MQLSSFTTTLALAATALASPACNKPNPNPNPSPSPNGVSGKDTNGSIFMFGDLGNCRSAFRDHGACGLSTYFKDIDPDKLSLVALPSGIFDPHGQAQNNKLCGKVITMTYNGVSKQAVVADENKSSEQSIDMCLDMWEAFGGRDGDGTLLKGIEWSIAA</sequence>
<dbReference type="HOGENOM" id="CLU_1723606_0_0_1"/>
<organism evidence="4">
    <name type="scientific">Metarhizium acridum (strain CQMa 102)</name>
    <dbReference type="NCBI Taxonomy" id="655827"/>
    <lineage>
        <taxon>Eukaryota</taxon>
        <taxon>Fungi</taxon>
        <taxon>Dikarya</taxon>
        <taxon>Ascomycota</taxon>
        <taxon>Pezizomycotina</taxon>
        <taxon>Sordariomycetes</taxon>
        <taxon>Hypocreomycetidae</taxon>
        <taxon>Hypocreales</taxon>
        <taxon>Clavicipitaceae</taxon>
        <taxon>Metarhizium</taxon>
    </lineage>
</organism>
<evidence type="ECO:0000256" key="1">
    <source>
        <dbReference type="SAM" id="MobiDB-lite"/>
    </source>
</evidence>
<dbReference type="KEGG" id="maw:19246542"/>
<dbReference type="Gene3D" id="2.40.40.10">
    <property type="entry name" value="RlpA-like domain"/>
    <property type="match status" value="1"/>
</dbReference>
<name>E9DX83_METAQ</name>
<dbReference type="OMA" id="QSIDMCL"/>